<evidence type="ECO:0000256" key="7">
    <source>
        <dbReference type="SAM" id="MobiDB-lite"/>
    </source>
</evidence>
<feature type="domain" description="BHLH" evidence="8">
    <location>
        <begin position="460"/>
        <end position="509"/>
    </location>
</feature>
<dbReference type="GO" id="GO:0046983">
    <property type="term" value="F:protein dimerization activity"/>
    <property type="evidence" value="ECO:0007669"/>
    <property type="project" value="InterPro"/>
</dbReference>
<dbReference type="InterPro" id="IPR054502">
    <property type="entry name" value="bHLH-TF_ACT-like_plant"/>
</dbReference>
<evidence type="ECO:0000256" key="6">
    <source>
        <dbReference type="ARBA" id="ARBA00023242"/>
    </source>
</evidence>
<keyword evidence="5" id="KW-0804">Transcription</keyword>
<dbReference type="EMBL" id="JACMSC010000008">
    <property type="protein sequence ID" value="KAG6512663.1"/>
    <property type="molecule type" value="Genomic_DNA"/>
</dbReference>
<keyword evidence="6" id="KW-0539">Nucleus</keyword>
<evidence type="ECO:0000256" key="3">
    <source>
        <dbReference type="ARBA" id="ARBA00023015"/>
    </source>
</evidence>
<accession>A0A8J5GW22</accession>
<name>A0A8J5GW22_ZINOF</name>
<comment type="subcellular location">
    <subcellularLocation>
        <location evidence="1">Nucleus</location>
    </subcellularLocation>
</comment>
<dbReference type="Pfam" id="PF14215">
    <property type="entry name" value="bHLH-MYC_N"/>
    <property type="match status" value="1"/>
</dbReference>
<protein>
    <recommendedName>
        <fullName evidence="8">BHLH domain-containing protein</fullName>
    </recommendedName>
</protein>
<dbReference type="GO" id="GO:0005634">
    <property type="term" value="C:nucleus"/>
    <property type="evidence" value="ECO:0007669"/>
    <property type="project" value="UniProtKB-SubCell"/>
</dbReference>
<feature type="compositionally biased region" description="Polar residues" evidence="7">
    <location>
        <begin position="452"/>
        <end position="461"/>
    </location>
</feature>
<evidence type="ECO:0000256" key="2">
    <source>
        <dbReference type="ARBA" id="ARBA00005510"/>
    </source>
</evidence>
<evidence type="ECO:0000313" key="10">
    <source>
        <dbReference type="Proteomes" id="UP000734854"/>
    </source>
</evidence>
<feature type="region of interest" description="Disordered" evidence="7">
    <location>
        <begin position="238"/>
        <end position="284"/>
    </location>
</feature>
<dbReference type="Gene3D" id="4.10.280.10">
    <property type="entry name" value="Helix-loop-helix DNA-binding domain"/>
    <property type="match status" value="1"/>
</dbReference>
<keyword evidence="4" id="KW-0010">Activator</keyword>
<dbReference type="SMART" id="SM00353">
    <property type="entry name" value="HLH"/>
    <property type="match status" value="1"/>
</dbReference>
<dbReference type="PANTHER" id="PTHR46266:SF4">
    <property type="entry name" value="TRANSCRIPTION FACTOR TT8"/>
    <property type="match status" value="1"/>
</dbReference>
<feature type="region of interest" description="Disordered" evidence="7">
    <location>
        <begin position="442"/>
        <end position="470"/>
    </location>
</feature>
<organism evidence="9 10">
    <name type="scientific">Zingiber officinale</name>
    <name type="common">Ginger</name>
    <name type="synonym">Amomum zingiber</name>
    <dbReference type="NCBI Taxonomy" id="94328"/>
    <lineage>
        <taxon>Eukaryota</taxon>
        <taxon>Viridiplantae</taxon>
        <taxon>Streptophyta</taxon>
        <taxon>Embryophyta</taxon>
        <taxon>Tracheophyta</taxon>
        <taxon>Spermatophyta</taxon>
        <taxon>Magnoliopsida</taxon>
        <taxon>Liliopsida</taxon>
        <taxon>Zingiberales</taxon>
        <taxon>Zingiberaceae</taxon>
        <taxon>Zingiber</taxon>
    </lineage>
</organism>
<sequence>MIIPPATAGDGAGTLQKTLQAVVQSVQWTYSLFWHLCPQQGVLVWGDGYYNGGIKTRKTVQPVEVSTEEAALQRSQQLRELYESLSTGEANLPARRPCAALSPEDLTEAEWFYLMCISFSFPPAVGLPGKAFAQQRYVWLTGASEVDSKVFSRAILAKSAQIQTVVCIPLVDGVLELGNVEKVEEDAALIQHARRFFGDYLETHTKPVLSEQSTSNLLFQQPPPAIVHHQMSIDFHGQHDEDADRDHNDANYDDDDDDDDEDDDDDDEGDEEDGDDAGSGGQGIRSISAAVVDVSDNVMAVEGVANEVTTSELMQVEMPEEMRRVGSPSDCSNVGSQSKVQMQDDRSYRNWHFLLEDLGTQLQDFSPEDAHYSETVSSILRHNLKRWVDVDASFRYSIHSAFLKWSHKRDHYCYSHRPQKTSQWLVKRVLLNIRELHCKFGDAGSSPKSHKGTTTTAQEEGSANHVLAERRRREKLNERFMILRALVPFVTKMDKASILGDTIEYVKQLRKHIQDLEAKNKQIESCWRLNRTKQQQQQSARKKGKLSASGNQELLDNRLSTFEKQKLPVVDPNNRVLNLTKTSEAATSVCVSVVESEVILELQCSFRDGLVLRILQTLQELGLEVTSIQYSSTDGVSNVELHSQVSTLISMALIVHLVYYYCIEK</sequence>
<dbReference type="Pfam" id="PF00010">
    <property type="entry name" value="HLH"/>
    <property type="match status" value="1"/>
</dbReference>
<dbReference type="Proteomes" id="UP000734854">
    <property type="component" value="Unassembled WGS sequence"/>
</dbReference>
<proteinExistence type="inferred from homology"/>
<dbReference type="InterPro" id="IPR036638">
    <property type="entry name" value="HLH_DNA-bd_sf"/>
</dbReference>
<dbReference type="Pfam" id="PF22754">
    <property type="entry name" value="bHLH-TF_ACT-like_plant"/>
    <property type="match status" value="1"/>
</dbReference>
<gene>
    <name evidence="9" type="ORF">ZIOFF_030792</name>
</gene>
<dbReference type="AlphaFoldDB" id="A0A8J5GW22"/>
<evidence type="ECO:0000259" key="8">
    <source>
        <dbReference type="PROSITE" id="PS50888"/>
    </source>
</evidence>
<evidence type="ECO:0000313" key="9">
    <source>
        <dbReference type="EMBL" id="KAG6512663.1"/>
    </source>
</evidence>
<keyword evidence="3" id="KW-0805">Transcription regulation</keyword>
<dbReference type="SUPFAM" id="SSF47459">
    <property type="entry name" value="HLH, helix-loop-helix DNA-binding domain"/>
    <property type="match status" value="1"/>
</dbReference>
<feature type="compositionally biased region" description="Acidic residues" evidence="7">
    <location>
        <begin position="251"/>
        <end position="276"/>
    </location>
</feature>
<evidence type="ECO:0000256" key="5">
    <source>
        <dbReference type="ARBA" id="ARBA00023163"/>
    </source>
</evidence>
<dbReference type="PANTHER" id="PTHR46266">
    <property type="entry name" value="TRANSCRIPTION FACTOR TT8"/>
    <property type="match status" value="1"/>
</dbReference>
<comment type="caution">
    <text evidence="9">The sequence shown here is derived from an EMBL/GenBank/DDBJ whole genome shotgun (WGS) entry which is preliminary data.</text>
</comment>
<reference evidence="9 10" key="1">
    <citation type="submission" date="2020-08" db="EMBL/GenBank/DDBJ databases">
        <title>Plant Genome Project.</title>
        <authorList>
            <person name="Zhang R.-G."/>
        </authorList>
    </citation>
    <scope>NUCLEOTIDE SEQUENCE [LARGE SCALE GENOMIC DNA]</scope>
    <source>
        <tissue evidence="9">Rhizome</tissue>
    </source>
</reference>
<feature type="compositionally biased region" description="Basic and acidic residues" evidence="7">
    <location>
        <begin position="238"/>
        <end position="250"/>
    </location>
</feature>
<comment type="similarity">
    <text evidence="2">Belongs to the bHLH protein family.</text>
</comment>
<keyword evidence="10" id="KW-1185">Reference proteome</keyword>
<dbReference type="PROSITE" id="PS50888">
    <property type="entry name" value="BHLH"/>
    <property type="match status" value="1"/>
</dbReference>
<dbReference type="InterPro" id="IPR025610">
    <property type="entry name" value="MYC/MYB_N"/>
</dbReference>
<dbReference type="InterPro" id="IPR011598">
    <property type="entry name" value="bHLH_dom"/>
</dbReference>
<evidence type="ECO:0000256" key="1">
    <source>
        <dbReference type="ARBA" id="ARBA00004123"/>
    </source>
</evidence>
<evidence type="ECO:0000256" key="4">
    <source>
        <dbReference type="ARBA" id="ARBA00023159"/>
    </source>
</evidence>